<comment type="caution">
    <text evidence="1">The sequence shown here is derived from an EMBL/GenBank/DDBJ whole genome shotgun (WGS) entry which is preliminary data.</text>
</comment>
<keyword evidence="2" id="KW-1185">Reference proteome</keyword>
<dbReference type="EMBL" id="QPFP01000137">
    <property type="protein sequence ID" value="TEB20500.1"/>
    <property type="molecule type" value="Genomic_DNA"/>
</dbReference>
<protein>
    <submittedName>
        <fullName evidence="1">Uncharacterized protein</fullName>
    </submittedName>
</protein>
<accession>A0A4Y7SH58</accession>
<name>A0A4Y7SH58_COPMI</name>
<dbReference type="Proteomes" id="UP000298030">
    <property type="component" value="Unassembled WGS sequence"/>
</dbReference>
<sequence length="92" mass="9896">MFIVHRGIPHAGHFLTYKCKLSKSIRVCARPAPVICVQILREDPPVVQQGNAVSALGSCELPKGCRISVDPVQQMVQGLSMYAVPGLAVTDP</sequence>
<proteinExistence type="predicted"/>
<evidence type="ECO:0000313" key="1">
    <source>
        <dbReference type="EMBL" id="TEB20500.1"/>
    </source>
</evidence>
<reference evidence="1 2" key="1">
    <citation type="journal article" date="2019" name="Nat. Ecol. Evol.">
        <title>Megaphylogeny resolves global patterns of mushroom evolution.</title>
        <authorList>
            <person name="Varga T."/>
            <person name="Krizsan K."/>
            <person name="Foldi C."/>
            <person name="Dima B."/>
            <person name="Sanchez-Garcia M."/>
            <person name="Sanchez-Ramirez S."/>
            <person name="Szollosi G.J."/>
            <person name="Szarkandi J.G."/>
            <person name="Papp V."/>
            <person name="Albert L."/>
            <person name="Andreopoulos W."/>
            <person name="Angelini C."/>
            <person name="Antonin V."/>
            <person name="Barry K.W."/>
            <person name="Bougher N.L."/>
            <person name="Buchanan P."/>
            <person name="Buyck B."/>
            <person name="Bense V."/>
            <person name="Catcheside P."/>
            <person name="Chovatia M."/>
            <person name="Cooper J."/>
            <person name="Damon W."/>
            <person name="Desjardin D."/>
            <person name="Finy P."/>
            <person name="Geml J."/>
            <person name="Haridas S."/>
            <person name="Hughes K."/>
            <person name="Justo A."/>
            <person name="Karasinski D."/>
            <person name="Kautmanova I."/>
            <person name="Kiss B."/>
            <person name="Kocsube S."/>
            <person name="Kotiranta H."/>
            <person name="LaButti K.M."/>
            <person name="Lechner B.E."/>
            <person name="Liimatainen K."/>
            <person name="Lipzen A."/>
            <person name="Lukacs Z."/>
            <person name="Mihaltcheva S."/>
            <person name="Morgado L.N."/>
            <person name="Niskanen T."/>
            <person name="Noordeloos M.E."/>
            <person name="Ohm R.A."/>
            <person name="Ortiz-Santana B."/>
            <person name="Ovrebo C."/>
            <person name="Racz N."/>
            <person name="Riley R."/>
            <person name="Savchenko A."/>
            <person name="Shiryaev A."/>
            <person name="Soop K."/>
            <person name="Spirin V."/>
            <person name="Szebenyi C."/>
            <person name="Tomsovsky M."/>
            <person name="Tulloss R.E."/>
            <person name="Uehling J."/>
            <person name="Grigoriev I.V."/>
            <person name="Vagvolgyi C."/>
            <person name="Papp T."/>
            <person name="Martin F.M."/>
            <person name="Miettinen O."/>
            <person name="Hibbett D.S."/>
            <person name="Nagy L.G."/>
        </authorList>
    </citation>
    <scope>NUCLEOTIDE SEQUENCE [LARGE SCALE GENOMIC DNA]</scope>
    <source>
        <strain evidence="1 2">FP101781</strain>
    </source>
</reference>
<gene>
    <name evidence="1" type="ORF">FA13DRAFT_207767</name>
</gene>
<dbReference type="AlphaFoldDB" id="A0A4Y7SH58"/>
<organism evidence="1 2">
    <name type="scientific">Coprinellus micaceus</name>
    <name type="common">Glistening ink-cap mushroom</name>
    <name type="synonym">Coprinus micaceus</name>
    <dbReference type="NCBI Taxonomy" id="71717"/>
    <lineage>
        <taxon>Eukaryota</taxon>
        <taxon>Fungi</taxon>
        <taxon>Dikarya</taxon>
        <taxon>Basidiomycota</taxon>
        <taxon>Agaricomycotina</taxon>
        <taxon>Agaricomycetes</taxon>
        <taxon>Agaricomycetidae</taxon>
        <taxon>Agaricales</taxon>
        <taxon>Agaricineae</taxon>
        <taxon>Psathyrellaceae</taxon>
        <taxon>Coprinellus</taxon>
    </lineage>
</organism>
<evidence type="ECO:0000313" key="2">
    <source>
        <dbReference type="Proteomes" id="UP000298030"/>
    </source>
</evidence>